<dbReference type="EMBL" id="LR796778">
    <property type="protein sequence ID" value="CAB4165428.1"/>
    <property type="molecule type" value="Genomic_DNA"/>
</dbReference>
<evidence type="ECO:0000313" key="3">
    <source>
        <dbReference type="EMBL" id="CAB4177434.1"/>
    </source>
</evidence>
<reference evidence="1" key="1">
    <citation type="submission" date="2020-04" db="EMBL/GenBank/DDBJ databases">
        <authorList>
            <person name="Chiriac C."/>
            <person name="Salcher M."/>
            <person name="Ghai R."/>
            <person name="Kavagutti S V."/>
        </authorList>
    </citation>
    <scope>NUCLEOTIDE SEQUENCE</scope>
</reference>
<dbReference type="EMBL" id="LR796866">
    <property type="protein sequence ID" value="CAB4171453.1"/>
    <property type="molecule type" value="Genomic_DNA"/>
</dbReference>
<evidence type="ECO:0000313" key="5">
    <source>
        <dbReference type="EMBL" id="CAB4213402.1"/>
    </source>
</evidence>
<sequence length="77" mass="8710">MKKETVSIIYEGLSLTIVGGYSPAEPMSADRTEPPVKEEFEIYEFIYIGLNTTALLNAILSDEQRNEIEILCLEKLK</sequence>
<evidence type="ECO:0000313" key="1">
    <source>
        <dbReference type="EMBL" id="CAB4165428.1"/>
    </source>
</evidence>
<evidence type="ECO:0000313" key="2">
    <source>
        <dbReference type="EMBL" id="CAB4171453.1"/>
    </source>
</evidence>
<dbReference type="EMBL" id="LR797398">
    <property type="protein sequence ID" value="CAB4213402.1"/>
    <property type="molecule type" value="Genomic_DNA"/>
</dbReference>
<evidence type="ECO:0000313" key="6">
    <source>
        <dbReference type="EMBL" id="CAB4218035.1"/>
    </source>
</evidence>
<gene>
    <name evidence="3" type="ORF">UFOVP1001_48</name>
    <name evidence="4" type="ORF">UFOVP1338_28</name>
    <name evidence="5" type="ORF">UFOVP1447_23</name>
    <name evidence="6" type="ORF">UFOVP1599_19</name>
    <name evidence="1" type="ORF">UFOVP827_45</name>
    <name evidence="2" type="ORF">UFOVP916_24</name>
</gene>
<dbReference type="EMBL" id="LR797284">
    <property type="protein sequence ID" value="CAB4199229.1"/>
    <property type="molecule type" value="Genomic_DNA"/>
</dbReference>
<protein>
    <submittedName>
        <fullName evidence="1">Uncharacterized protein</fullName>
    </submittedName>
</protein>
<name>A0A6J5P888_9CAUD</name>
<dbReference type="EMBL" id="LR797462">
    <property type="protein sequence ID" value="CAB4218035.1"/>
    <property type="molecule type" value="Genomic_DNA"/>
</dbReference>
<proteinExistence type="predicted"/>
<accession>A0A6J5P888</accession>
<organism evidence="1">
    <name type="scientific">uncultured Caudovirales phage</name>
    <dbReference type="NCBI Taxonomy" id="2100421"/>
    <lineage>
        <taxon>Viruses</taxon>
        <taxon>Duplodnaviria</taxon>
        <taxon>Heunggongvirae</taxon>
        <taxon>Uroviricota</taxon>
        <taxon>Caudoviricetes</taxon>
        <taxon>Peduoviridae</taxon>
        <taxon>Maltschvirus</taxon>
        <taxon>Maltschvirus maltsch</taxon>
    </lineage>
</organism>
<evidence type="ECO:0000313" key="4">
    <source>
        <dbReference type="EMBL" id="CAB4199229.1"/>
    </source>
</evidence>
<dbReference type="EMBL" id="LR796950">
    <property type="protein sequence ID" value="CAB4177434.1"/>
    <property type="molecule type" value="Genomic_DNA"/>
</dbReference>